<dbReference type="AlphaFoldDB" id="A0A225VZ42"/>
<proteinExistence type="predicted"/>
<accession>A0A225VZ42</accession>
<evidence type="ECO:0008006" key="4">
    <source>
        <dbReference type="Google" id="ProtNLM"/>
    </source>
</evidence>
<dbReference type="GO" id="GO:0003676">
    <property type="term" value="F:nucleic acid binding"/>
    <property type="evidence" value="ECO:0007669"/>
    <property type="project" value="InterPro"/>
</dbReference>
<dbReference type="EMBL" id="NBNE01002533">
    <property type="protein sequence ID" value="OWZ10178.1"/>
    <property type="molecule type" value="Genomic_DNA"/>
</dbReference>
<organism evidence="2 3">
    <name type="scientific">Phytophthora megakarya</name>
    <dbReference type="NCBI Taxonomy" id="4795"/>
    <lineage>
        <taxon>Eukaryota</taxon>
        <taxon>Sar</taxon>
        <taxon>Stramenopiles</taxon>
        <taxon>Oomycota</taxon>
        <taxon>Peronosporomycetes</taxon>
        <taxon>Peronosporales</taxon>
        <taxon>Peronosporaceae</taxon>
        <taxon>Phytophthora</taxon>
    </lineage>
</organism>
<protein>
    <recommendedName>
        <fullName evidence="4">RNase H type-1 domain-containing protein</fullName>
    </recommendedName>
</protein>
<dbReference type="Gene3D" id="3.30.420.10">
    <property type="entry name" value="Ribonuclease H-like superfamily/Ribonuclease H"/>
    <property type="match status" value="1"/>
</dbReference>
<evidence type="ECO:0000256" key="1">
    <source>
        <dbReference type="SAM" id="MobiDB-lite"/>
    </source>
</evidence>
<evidence type="ECO:0000313" key="2">
    <source>
        <dbReference type="EMBL" id="OWZ10178.1"/>
    </source>
</evidence>
<reference evidence="3" key="1">
    <citation type="submission" date="2017-03" db="EMBL/GenBank/DDBJ databases">
        <title>Phytopthora megakarya and P. palmivora, two closely related causual agents of cacao black pod achieved similar genome size and gene model numbers by different mechanisms.</title>
        <authorList>
            <person name="Ali S."/>
            <person name="Shao J."/>
            <person name="Larry D.J."/>
            <person name="Kronmiller B."/>
            <person name="Shen D."/>
            <person name="Strem M.D."/>
            <person name="Melnick R.L."/>
            <person name="Guiltinan M.J."/>
            <person name="Tyler B.M."/>
            <person name="Meinhardt L.W."/>
            <person name="Bailey B.A."/>
        </authorList>
    </citation>
    <scope>NUCLEOTIDE SEQUENCE [LARGE SCALE GENOMIC DNA]</scope>
    <source>
        <strain evidence="3">zdho120</strain>
    </source>
</reference>
<feature type="region of interest" description="Disordered" evidence="1">
    <location>
        <begin position="158"/>
        <end position="180"/>
    </location>
</feature>
<name>A0A225VZ42_9STRA</name>
<gene>
    <name evidence="2" type="ORF">PHMEG_00017017</name>
</gene>
<keyword evidence="3" id="KW-1185">Reference proteome</keyword>
<dbReference type="InterPro" id="IPR036397">
    <property type="entry name" value="RNaseH_sf"/>
</dbReference>
<comment type="caution">
    <text evidence="2">The sequence shown here is derived from an EMBL/GenBank/DDBJ whole genome shotgun (WGS) entry which is preliminary data.</text>
</comment>
<dbReference type="Proteomes" id="UP000198211">
    <property type="component" value="Unassembled WGS sequence"/>
</dbReference>
<evidence type="ECO:0000313" key="3">
    <source>
        <dbReference type="Proteomes" id="UP000198211"/>
    </source>
</evidence>
<sequence>MPNSLSIIQHSSYLLTAQRKLRRTEDMGVVHALAIQQSLGLIACRKETLMTQLNYHKELTSKLKSVKYLHILREFNAAADSLATEALESKTSKVVLDESRKLELAGLNRIREVIYDSGQSKTEVKPVAEDPNHEHNRSKPFADFFQIRVRFADDSEATIPKPMSTEDTENAPVNPTKTGANALRTVPDTSDVDPVAIQTAQRRKIAQFNGHYQKETPFYLVHGWLGCQFDNEGDADVSSTRSSETV</sequence>